<name>A0A0F5LUS3_9HYPH</name>
<dbReference type="OrthoDB" id="9815357at2"/>
<keyword evidence="4" id="KW-0998">Cell outer membrane</keyword>
<reference evidence="9 11" key="2">
    <citation type="submission" date="2016-11" db="EMBL/GenBank/DDBJ databases">
        <authorList>
            <person name="Jaros S."/>
            <person name="Januszkiewicz K."/>
            <person name="Wedrychowicz H."/>
        </authorList>
    </citation>
    <scope>NUCLEOTIDE SEQUENCE [LARGE SCALE GENOMIC DNA]</scope>
    <source>
        <strain evidence="9 11">DSM 17137</strain>
    </source>
</reference>
<dbReference type="GO" id="GO:0009279">
    <property type="term" value="C:cell outer membrane"/>
    <property type="evidence" value="ECO:0007669"/>
    <property type="project" value="UniProtKB-SubCell"/>
</dbReference>
<keyword evidence="2 6" id="KW-0732">Signal</keyword>
<dbReference type="InterPro" id="IPR051692">
    <property type="entry name" value="OMP-like"/>
</dbReference>
<feature type="chain" id="PRO_5015038371" evidence="6">
    <location>
        <begin position="22"/>
        <end position="228"/>
    </location>
</feature>
<evidence type="ECO:0000313" key="10">
    <source>
        <dbReference type="Proteomes" id="UP000033608"/>
    </source>
</evidence>
<evidence type="ECO:0000256" key="1">
    <source>
        <dbReference type="ARBA" id="ARBA00004442"/>
    </source>
</evidence>
<dbReference type="Gene3D" id="2.40.160.20">
    <property type="match status" value="1"/>
</dbReference>
<proteinExistence type="inferred from homology"/>
<evidence type="ECO:0000256" key="6">
    <source>
        <dbReference type="SAM" id="SignalP"/>
    </source>
</evidence>
<evidence type="ECO:0000313" key="9">
    <source>
        <dbReference type="EMBL" id="SHF84202.1"/>
    </source>
</evidence>
<dbReference type="STRING" id="1121477.SAMN02745223_03680"/>
<dbReference type="EMBL" id="LAJF01000041">
    <property type="protein sequence ID" value="KKB86073.1"/>
    <property type="molecule type" value="Genomic_DNA"/>
</dbReference>
<evidence type="ECO:0000259" key="7">
    <source>
        <dbReference type="Pfam" id="PF13505"/>
    </source>
</evidence>
<evidence type="ECO:0000313" key="11">
    <source>
        <dbReference type="Proteomes" id="UP000184533"/>
    </source>
</evidence>
<reference evidence="8 10" key="1">
    <citation type="submission" date="2015-03" db="EMBL/GenBank/DDBJ databases">
        <authorList>
            <person name="Hassan Y.I."/>
            <person name="Lepp D."/>
            <person name="Zhou T."/>
        </authorList>
    </citation>
    <scope>NUCLEOTIDE SEQUENCE [LARGE SCALE GENOMIC DNA]</scope>
    <source>
        <strain evidence="8 10">DSM 17137</strain>
    </source>
</reference>
<gene>
    <name evidence="9" type="ORF">SAMN02745223_03680</name>
    <name evidence="8" type="ORF">VW29_04080</name>
</gene>
<evidence type="ECO:0000256" key="3">
    <source>
        <dbReference type="ARBA" id="ARBA00023136"/>
    </source>
</evidence>
<dbReference type="SUPFAM" id="SSF56925">
    <property type="entry name" value="OMPA-like"/>
    <property type="match status" value="1"/>
</dbReference>
<dbReference type="Pfam" id="PF13505">
    <property type="entry name" value="OMP_b-brl"/>
    <property type="match status" value="1"/>
</dbReference>
<dbReference type="PATRIC" id="fig|1121477.3.peg.1884"/>
<dbReference type="PANTHER" id="PTHR34001:SF3">
    <property type="entry name" value="BLL7405 PROTEIN"/>
    <property type="match status" value="1"/>
</dbReference>
<dbReference type="InterPro" id="IPR011250">
    <property type="entry name" value="OMP/PagP_B-barrel"/>
</dbReference>
<protein>
    <submittedName>
        <fullName evidence="9">Outer membrane immunogenic protein</fullName>
    </submittedName>
</protein>
<comment type="similarity">
    <text evidence="5">Belongs to the Omp25/RopB family.</text>
</comment>
<accession>A0A0F5LUS3</accession>
<feature type="signal peptide" evidence="6">
    <location>
        <begin position="1"/>
        <end position="21"/>
    </location>
</feature>
<keyword evidence="3" id="KW-0472">Membrane</keyword>
<keyword evidence="10" id="KW-1185">Reference proteome</keyword>
<feature type="domain" description="Outer membrane protein beta-barrel" evidence="7">
    <location>
        <begin position="11"/>
        <end position="226"/>
    </location>
</feature>
<sequence length="228" mass="23296">MKRAIPLLLASAALMAAPAHAADLGWNNGGGSAPVFSSTSAFNWSGFYAGVNGGFGWGSLERQATGGGPITKNNTGGWDIGAQAGYNMDMGGFVLGGEADLQWSSINHSDDLGSGNTLKASIDGFGTIRGRAGVTFDRVMPYVTGGFAIGRGSVAHTNNTGVVTSQSATHMGWALGGGLEATATDNVTLKAEYLYVDLGTQSYAGLPGGSVDATQRFSVVRAGLNFKF</sequence>
<evidence type="ECO:0000256" key="2">
    <source>
        <dbReference type="ARBA" id="ARBA00022729"/>
    </source>
</evidence>
<evidence type="ECO:0000313" key="8">
    <source>
        <dbReference type="EMBL" id="KKB86073.1"/>
    </source>
</evidence>
<dbReference type="Proteomes" id="UP000033608">
    <property type="component" value="Unassembled WGS sequence"/>
</dbReference>
<dbReference type="Proteomes" id="UP000184533">
    <property type="component" value="Unassembled WGS sequence"/>
</dbReference>
<dbReference type="EMBL" id="FQVC01000015">
    <property type="protein sequence ID" value="SHF84202.1"/>
    <property type="molecule type" value="Genomic_DNA"/>
</dbReference>
<dbReference type="RefSeq" id="WP_046134026.1">
    <property type="nucleotide sequence ID" value="NZ_FQVC01000015.1"/>
</dbReference>
<organism evidence="8 10">
    <name type="scientific">Devosia limi DSM 17137</name>
    <dbReference type="NCBI Taxonomy" id="1121477"/>
    <lineage>
        <taxon>Bacteria</taxon>
        <taxon>Pseudomonadati</taxon>
        <taxon>Pseudomonadota</taxon>
        <taxon>Alphaproteobacteria</taxon>
        <taxon>Hyphomicrobiales</taxon>
        <taxon>Devosiaceae</taxon>
        <taxon>Devosia</taxon>
    </lineage>
</organism>
<evidence type="ECO:0000256" key="5">
    <source>
        <dbReference type="ARBA" id="ARBA00038306"/>
    </source>
</evidence>
<evidence type="ECO:0000256" key="4">
    <source>
        <dbReference type="ARBA" id="ARBA00023237"/>
    </source>
</evidence>
<dbReference type="InterPro" id="IPR027385">
    <property type="entry name" value="Beta-barrel_OMP"/>
</dbReference>
<comment type="subcellular location">
    <subcellularLocation>
        <location evidence="1">Cell outer membrane</location>
    </subcellularLocation>
</comment>
<dbReference type="AlphaFoldDB" id="A0A0F5LUS3"/>
<dbReference type="PANTHER" id="PTHR34001">
    <property type="entry name" value="BLL7405 PROTEIN"/>
    <property type="match status" value="1"/>
</dbReference>